<proteinExistence type="predicted"/>
<dbReference type="Proteomes" id="UP001165460">
    <property type="component" value="Unassembled WGS sequence"/>
</dbReference>
<sequence length="380" mass="44957">MPLNLRKTKIYFLLPEYERLNEDAAVYLAEGLKELNIDFYSNRNYWKLDSDHYLFVKNPAFDPSEDADIVIITDNWTEFIEPGTFKRISSPIPQWLYKKNRKFKTVYIDTKVGYNTIGLSECLRNFDFILRTMKNKKTKRYDNIYPWVLGFQNRVLNEKLNLPVKNKHYEIAYNFNFSHPYVHPLRALTEKTFINLLPQNLINRKITPPDKPNNTYSDLMWQNSVGLHNPDYYHHIENTLMVASFCGELIPALPNDPKKYMAGGKKATIKKKLYKVISTLLNKNERLIQWDSWRFWETLALGSVPIHIDLEKYGVELPVMPKNWEHYIGIDLNNIDYAIKRILEDRESIYKIAAQGHQWAMENYSPKVSAQRFLQLMNSK</sequence>
<dbReference type="EMBL" id="JALGBH010000001">
    <property type="protein sequence ID" value="MCJ0742443.1"/>
    <property type="molecule type" value="Genomic_DNA"/>
</dbReference>
<evidence type="ECO:0000313" key="2">
    <source>
        <dbReference type="Proteomes" id="UP001165460"/>
    </source>
</evidence>
<name>A0ABS9ZVW2_9SPHI</name>
<keyword evidence="2" id="KW-1185">Reference proteome</keyword>
<accession>A0ABS9ZVW2</accession>
<protein>
    <recommendedName>
        <fullName evidence="3">Glycosyltransferase family 1 protein</fullName>
    </recommendedName>
</protein>
<reference evidence="1" key="1">
    <citation type="submission" date="2022-03" db="EMBL/GenBank/DDBJ databases">
        <authorList>
            <person name="Woo C.Y."/>
        </authorList>
    </citation>
    <scope>NUCLEOTIDE SEQUENCE</scope>
    <source>
        <strain evidence="1">CYS-01</strain>
    </source>
</reference>
<dbReference type="RefSeq" id="WP_243360883.1">
    <property type="nucleotide sequence ID" value="NZ_JALGBH010000001.1"/>
</dbReference>
<organism evidence="1 2">
    <name type="scientific">Pedobacter montanisoli</name>
    <dbReference type="NCBI Taxonomy" id="2923277"/>
    <lineage>
        <taxon>Bacteria</taxon>
        <taxon>Pseudomonadati</taxon>
        <taxon>Bacteroidota</taxon>
        <taxon>Sphingobacteriia</taxon>
        <taxon>Sphingobacteriales</taxon>
        <taxon>Sphingobacteriaceae</taxon>
        <taxon>Pedobacter</taxon>
    </lineage>
</organism>
<comment type="caution">
    <text evidence="1">The sequence shown here is derived from an EMBL/GenBank/DDBJ whole genome shotgun (WGS) entry which is preliminary data.</text>
</comment>
<evidence type="ECO:0000313" key="1">
    <source>
        <dbReference type="EMBL" id="MCJ0742443.1"/>
    </source>
</evidence>
<gene>
    <name evidence="1" type="ORF">MMF97_06960</name>
</gene>
<evidence type="ECO:0008006" key="3">
    <source>
        <dbReference type="Google" id="ProtNLM"/>
    </source>
</evidence>